<dbReference type="Pfam" id="PF01592">
    <property type="entry name" value="NifU_N"/>
    <property type="match status" value="1"/>
</dbReference>
<dbReference type="RefSeq" id="WP_099347893.1">
    <property type="nucleotide sequence ID" value="NZ_AP023326.1"/>
</dbReference>
<dbReference type="CDD" id="cd06664">
    <property type="entry name" value="IscU_like"/>
    <property type="match status" value="1"/>
</dbReference>
<evidence type="ECO:0000259" key="1">
    <source>
        <dbReference type="Pfam" id="PF01592"/>
    </source>
</evidence>
<dbReference type="GO" id="GO:0051536">
    <property type="term" value="F:iron-sulfur cluster binding"/>
    <property type="evidence" value="ECO:0007669"/>
    <property type="project" value="InterPro"/>
</dbReference>
<dbReference type="SUPFAM" id="SSF82649">
    <property type="entry name" value="SufE/NifU"/>
    <property type="match status" value="1"/>
</dbReference>
<gene>
    <name evidence="2" type="ORF">AAJCM20276_26500</name>
</gene>
<dbReference type="InterPro" id="IPR002871">
    <property type="entry name" value="NIF_FeS_clus_asmbl_NifU_N"/>
</dbReference>
<name>A0A6S6PMP3_ACEAC</name>
<dbReference type="AlphaFoldDB" id="A0A6S6PMP3"/>
<protein>
    <submittedName>
        <fullName evidence="2">Iron-sulfur cluster assembly scaffold protein</fullName>
    </submittedName>
</protein>
<accession>A0A6S6PMP3</accession>
<proteinExistence type="predicted"/>
<organism evidence="2 3">
    <name type="scientific">Acetobacter aceti</name>
    <dbReference type="NCBI Taxonomy" id="435"/>
    <lineage>
        <taxon>Bacteria</taxon>
        <taxon>Pseudomonadati</taxon>
        <taxon>Pseudomonadota</taxon>
        <taxon>Alphaproteobacteria</taxon>
        <taxon>Acetobacterales</taxon>
        <taxon>Acetobacteraceae</taxon>
        <taxon>Acetobacter</taxon>
        <taxon>Acetobacter subgen. Acetobacter</taxon>
    </lineage>
</organism>
<dbReference type="PANTHER" id="PTHR10093">
    <property type="entry name" value="IRON-SULFUR CLUSTER ASSEMBLY ENZYME NIFU HOMOLOG"/>
    <property type="match status" value="1"/>
</dbReference>
<dbReference type="EMBL" id="AP023326">
    <property type="protein sequence ID" value="BCI68026.1"/>
    <property type="molecule type" value="Genomic_DNA"/>
</dbReference>
<feature type="domain" description="NIF system FeS cluster assembly NifU N-terminal" evidence="1">
    <location>
        <begin position="7"/>
        <end position="100"/>
    </location>
</feature>
<dbReference type="GO" id="GO:0016226">
    <property type="term" value="P:iron-sulfur cluster assembly"/>
    <property type="evidence" value="ECO:0007669"/>
    <property type="project" value="InterPro"/>
</dbReference>
<dbReference type="GO" id="GO:0005506">
    <property type="term" value="F:iron ion binding"/>
    <property type="evidence" value="ECO:0007669"/>
    <property type="project" value="InterPro"/>
</dbReference>
<dbReference type="Gene3D" id="3.90.1010.10">
    <property type="match status" value="1"/>
</dbReference>
<evidence type="ECO:0000313" key="3">
    <source>
        <dbReference type="Proteomes" id="UP000515220"/>
    </source>
</evidence>
<reference evidence="2 3" key="1">
    <citation type="submission" date="2020-07" db="EMBL/GenBank/DDBJ databases">
        <title>Complete Genome Sequence of an acetic acid bacterium, Acetobacter aceti JCM20276.</title>
        <authorList>
            <person name="Hirose Y."/>
            <person name="Mihara H."/>
        </authorList>
    </citation>
    <scope>NUCLEOTIDE SEQUENCE [LARGE SCALE GENOMIC DNA]</scope>
    <source>
        <strain evidence="2 3">JCM20276</strain>
    </source>
</reference>
<evidence type="ECO:0000313" key="2">
    <source>
        <dbReference type="EMBL" id="BCI68026.1"/>
    </source>
</evidence>
<dbReference type="Proteomes" id="UP000515220">
    <property type="component" value="Chromosome"/>
</dbReference>
<dbReference type="NCBIfam" id="TIGR01994">
    <property type="entry name" value="SUF_scaf_2"/>
    <property type="match status" value="1"/>
</dbReference>
<sequence>MDGSSCYDALILSRSRKPEFSGSVEEETATVQGNNPVCGDRVTLSLRATDGIIDAVRHQTRGCAICMASADLMAEAVTGRSVTDALELGCRFTDMLETPPSQNMLADEDVLPVGLQAFRPLRTHRSRLRCATLPWTALGEALTQ</sequence>